<dbReference type="Gene3D" id="3.40.50.300">
    <property type="entry name" value="P-loop containing nucleotide triphosphate hydrolases"/>
    <property type="match status" value="1"/>
</dbReference>
<dbReference type="PANTHER" id="PTHR21231:SF3">
    <property type="entry name" value="GPN-LOOP GTPASE 2"/>
    <property type="match status" value="1"/>
</dbReference>
<protein>
    <recommendedName>
        <fullName evidence="5">GPN-loop GTPase 2</fullName>
    </recommendedName>
</protein>
<organism evidence="6 7">
    <name type="scientific">Sciurus vulgaris</name>
    <name type="common">Eurasian red squirrel</name>
    <dbReference type="NCBI Taxonomy" id="55149"/>
    <lineage>
        <taxon>Eukaryota</taxon>
        <taxon>Metazoa</taxon>
        <taxon>Chordata</taxon>
        <taxon>Craniata</taxon>
        <taxon>Vertebrata</taxon>
        <taxon>Euteleostomi</taxon>
        <taxon>Mammalia</taxon>
        <taxon>Eutheria</taxon>
        <taxon>Euarchontoglires</taxon>
        <taxon>Glires</taxon>
        <taxon>Rodentia</taxon>
        <taxon>Sciuromorpha</taxon>
        <taxon>Sciuridae</taxon>
        <taxon>Sciurinae</taxon>
        <taxon>Sciurini</taxon>
        <taxon>Sciurus</taxon>
    </lineage>
</organism>
<keyword evidence="3 5" id="KW-0378">Hydrolase</keyword>
<comment type="function">
    <text evidence="5">Small GTPase required for proper localization of RNA polymerase II and III (RNAPII and RNAPIII). May act at an RNAP assembly step prior to nuclear import.</text>
</comment>
<evidence type="ECO:0000256" key="2">
    <source>
        <dbReference type="ARBA" id="ARBA00022741"/>
    </source>
</evidence>
<accession>A0A8D2AQZ5</accession>
<evidence type="ECO:0000256" key="4">
    <source>
        <dbReference type="ARBA" id="ARBA00023134"/>
    </source>
</evidence>
<dbReference type="GO" id="GO:0005737">
    <property type="term" value="C:cytoplasm"/>
    <property type="evidence" value="ECO:0007669"/>
    <property type="project" value="TreeGrafter"/>
</dbReference>
<dbReference type="AlphaFoldDB" id="A0A8D2AQZ5"/>
<evidence type="ECO:0000313" key="6">
    <source>
        <dbReference type="Ensembl" id="ENSSVLP00005003524.1"/>
    </source>
</evidence>
<dbReference type="Pfam" id="PF03029">
    <property type="entry name" value="ATP_bind_1"/>
    <property type="match status" value="1"/>
</dbReference>
<dbReference type="GO" id="GO:0005525">
    <property type="term" value="F:GTP binding"/>
    <property type="evidence" value="ECO:0007669"/>
    <property type="project" value="UniProtKB-KW"/>
</dbReference>
<evidence type="ECO:0000256" key="1">
    <source>
        <dbReference type="ARBA" id="ARBA00005290"/>
    </source>
</evidence>
<dbReference type="Proteomes" id="UP000694564">
    <property type="component" value="Chromosome 1"/>
</dbReference>
<dbReference type="GeneTree" id="ENSGT00950000183172"/>
<reference evidence="6" key="3">
    <citation type="submission" date="2025-09" db="UniProtKB">
        <authorList>
            <consortium name="Ensembl"/>
        </authorList>
    </citation>
    <scope>IDENTIFICATION</scope>
</reference>
<dbReference type="PANTHER" id="PTHR21231">
    <property type="entry name" value="XPA-BINDING PROTEIN 1-RELATED"/>
    <property type="match status" value="1"/>
</dbReference>
<reference evidence="6" key="2">
    <citation type="submission" date="2025-08" db="UniProtKB">
        <authorList>
            <consortium name="Ensembl"/>
        </authorList>
    </citation>
    <scope>IDENTIFICATION</scope>
</reference>
<evidence type="ECO:0000256" key="3">
    <source>
        <dbReference type="ARBA" id="ARBA00022801"/>
    </source>
</evidence>
<keyword evidence="2 5" id="KW-0547">Nucleotide-binding</keyword>
<sequence>MAGAAPATAFGQAVIGPPGSGKTTYCLGMSEFLRALGRRVAVVNLDPANEGLPYECHLSLSGSVGPQADSCPSCGFSLLHRPSQVHLGTVYLSGHHVACGAATQEPPHLTLG</sequence>
<dbReference type="Ensembl" id="ENSSVLT00005003874.1">
    <property type="protein sequence ID" value="ENSSVLP00005003524.1"/>
    <property type="gene ID" value="ENSSVLG00005002815.1"/>
</dbReference>
<dbReference type="OrthoDB" id="5839at2759"/>
<dbReference type="GO" id="GO:0003924">
    <property type="term" value="F:GTPase activity"/>
    <property type="evidence" value="ECO:0007669"/>
    <property type="project" value="TreeGrafter"/>
</dbReference>
<dbReference type="InterPro" id="IPR004130">
    <property type="entry name" value="Gpn"/>
</dbReference>
<comment type="similarity">
    <text evidence="1 5">Belongs to the GPN-loop GTPase family.</text>
</comment>
<comment type="subunit">
    <text evidence="5">Binds to RNA polymerase II (RNAPII).</text>
</comment>
<evidence type="ECO:0000313" key="7">
    <source>
        <dbReference type="Proteomes" id="UP000694564"/>
    </source>
</evidence>
<dbReference type="InterPro" id="IPR027417">
    <property type="entry name" value="P-loop_NTPase"/>
</dbReference>
<evidence type="ECO:0000256" key="5">
    <source>
        <dbReference type="RuleBase" id="RU365059"/>
    </source>
</evidence>
<keyword evidence="7" id="KW-1185">Reference proteome</keyword>
<reference evidence="6" key="1">
    <citation type="submission" date="2020-06" db="EMBL/GenBank/DDBJ databases">
        <authorList>
            <consortium name="Wellcome Sanger Institute Data Sharing"/>
        </authorList>
    </citation>
    <scope>NUCLEOTIDE SEQUENCE [LARGE SCALE GENOMIC DNA]</scope>
</reference>
<name>A0A8D2AQZ5_SCIVU</name>
<proteinExistence type="inferred from homology"/>
<keyword evidence="4 5" id="KW-0342">GTP-binding</keyword>
<dbReference type="SUPFAM" id="SSF52540">
    <property type="entry name" value="P-loop containing nucleoside triphosphate hydrolases"/>
    <property type="match status" value="1"/>
</dbReference>